<dbReference type="PANTHER" id="PTHR10953">
    <property type="entry name" value="UBIQUITIN-ACTIVATING ENZYME E1"/>
    <property type="match status" value="1"/>
</dbReference>
<dbReference type="GO" id="GO:0004792">
    <property type="term" value="F:thiosulfate-cyanide sulfurtransferase activity"/>
    <property type="evidence" value="ECO:0007669"/>
    <property type="project" value="TreeGrafter"/>
</dbReference>
<dbReference type="FunFam" id="3.40.50.720:FF:000080">
    <property type="entry name" value="Thiazole biosynthesis adenylyltransferase ThiF"/>
    <property type="match status" value="1"/>
</dbReference>
<dbReference type="SUPFAM" id="SSF69572">
    <property type="entry name" value="Activating enzymes of the ubiquitin-like proteins"/>
    <property type="match status" value="1"/>
</dbReference>
<sequence>MKNNQALSDTEFLRYNRHIMVKDIGEKGQLALKQATVLIVGLGGLGCPASQYLAASGIGNIILVDHDKVERSNLQRQILFTEPNIGQSKVQAAQAQLAKLNSEINISVYGQSITEFDAPQWWNQFDLVLDCTDNSTSRYFINQQCLKYKKILISGSAIQHQGQLISFDFSQADSPCYQCLFPESSQTPLNCQTAGVISPLLGVIGSMQASTALACLLNKPINHNQLITFDGFNLASRSLTVAKDPDCIHHQPCHKS</sequence>
<evidence type="ECO:0000313" key="4">
    <source>
        <dbReference type="Proteomes" id="UP000682739"/>
    </source>
</evidence>
<dbReference type="GO" id="GO:0008146">
    <property type="term" value="F:sulfotransferase activity"/>
    <property type="evidence" value="ECO:0007669"/>
    <property type="project" value="TreeGrafter"/>
</dbReference>
<dbReference type="PANTHER" id="PTHR10953:SF102">
    <property type="entry name" value="ADENYLYLTRANSFERASE AND SULFURTRANSFERASE MOCS3"/>
    <property type="match status" value="1"/>
</dbReference>
<gene>
    <name evidence="3" type="ORF">J1N51_12710</name>
</gene>
<dbReference type="EMBL" id="CP072110">
    <property type="protein sequence ID" value="QTH63571.1"/>
    <property type="molecule type" value="Genomic_DNA"/>
</dbReference>
<evidence type="ECO:0000313" key="3">
    <source>
        <dbReference type="EMBL" id="QTH63571.1"/>
    </source>
</evidence>
<dbReference type="InterPro" id="IPR000594">
    <property type="entry name" value="ThiF_NAD_FAD-bd"/>
</dbReference>
<dbReference type="RefSeq" id="WP_208831627.1">
    <property type="nucleotide sequence ID" value="NZ_CP072110.1"/>
</dbReference>
<protein>
    <submittedName>
        <fullName evidence="3">HesA/MoeB/ThiF family protein</fullName>
    </submittedName>
</protein>
<dbReference type="GO" id="GO:0008641">
    <property type="term" value="F:ubiquitin-like modifier activating enzyme activity"/>
    <property type="evidence" value="ECO:0007669"/>
    <property type="project" value="InterPro"/>
</dbReference>
<dbReference type="InterPro" id="IPR045886">
    <property type="entry name" value="ThiF/MoeB/HesA"/>
</dbReference>
<evidence type="ECO:0000256" key="1">
    <source>
        <dbReference type="ARBA" id="ARBA00009919"/>
    </source>
</evidence>
<dbReference type="KEGG" id="psym:J1N51_12710"/>
<accession>A0A975HHV0</accession>
<dbReference type="GO" id="GO:0005829">
    <property type="term" value="C:cytosol"/>
    <property type="evidence" value="ECO:0007669"/>
    <property type="project" value="TreeGrafter"/>
</dbReference>
<dbReference type="AlphaFoldDB" id="A0A975HHV0"/>
<dbReference type="Gene3D" id="3.40.50.720">
    <property type="entry name" value="NAD(P)-binding Rossmann-like Domain"/>
    <property type="match status" value="1"/>
</dbReference>
<name>A0A975HHV0_9GAMM</name>
<reference evidence="3" key="1">
    <citation type="submission" date="2021-03" db="EMBL/GenBank/DDBJ databases">
        <title>Description of Psychrosphaera ytuae sp. nov. isolated from deep sea sediment of South China Sea.</title>
        <authorList>
            <person name="Zhang J."/>
            <person name="Xu X.-D."/>
        </authorList>
    </citation>
    <scope>NUCLEOTIDE SEQUENCE</scope>
    <source>
        <strain evidence="3">MTZ26</strain>
    </source>
</reference>
<evidence type="ECO:0000259" key="2">
    <source>
        <dbReference type="Pfam" id="PF00899"/>
    </source>
</evidence>
<feature type="domain" description="THIF-type NAD/FAD binding fold" evidence="2">
    <location>
        <begin position="15"/>
        <end position="247"/>
    </location>
</feature>
<dbReference type="Pfam" id="PF00899">
    <property type="entry name" value="ThiF"/>
    <property type="match status" value="1"/>
</dbReference>
<proteinExistence type="inferred from homology"/>
<organism evidence="3 4">
    <name type="scientific">Psychrosphaera ytuae</name>
    <dbReference type="NCBI Taxonomy" id="2820710"/>
    <lineage>
        <taxon>Bacteria</taxon>
        <taxon>Pseudomonadati</taxon>
        <taxon>Pseudomonadota</taxon>
        <taxon>Gammaproteobacteria</taxon>
        <taxon>Alteromonadales</taxon>
        <taxon>Pseudoalteromonadaceae</taxon>
        <taxon>Psychrosphaera</taxon>
    </lineage>
</organism>
<dbReference type="InterPro" id="IPR035985">
    <property type="entry name" value="Ubiquitin-activating_enz"/>
</dbReference>
<dbReference type="CDD" id="cd00757">
    <property type="entry name" value="ThiF_MoeB_HesA_family"/>
    <property type="match status" value="1"/>
</dbReference>
<keyword evidence="4" id="KW-1185">Reference proteome</keyword>
<dbReference type="Proteomes" id="UP000682739">
    <property type="component" value="Chromosome"/>
</dbReference>
<dbReference type="GO" id="GO:0016779">
    <property type="term" value="F:nucleotidyltransferase activity"/>
    <property type="evidence" value="ECO:0007669"/>
    <property type="project" value="TreeGrafter"/>
</dbReference>
<comment type="similarity">
    <text evidence="1">Belongs to the HesA/MoeB/ThiF family.</text>
</comment>